<evidence type="ECO:0000256" key="3">
    <source>
        <dbReference type="ARBA" id="ARBA00022296"/>
    </source>
</evidence>
<comment type="caution">
    <text evidence="6">The sequence shown here is derived from an EMBL/GenBank/DDBJ whole genome shotgun (WGS) entry which is preliminary data.</text>
</comment>
<dbReference type="GO" id="GO:0006310">
    <property type="term" value="P:DNA recombination"/>
    <property type="evidence" value="ECO:0007669"/>
    <property type="project" value="UniProtKB-KW"/>
</dbReference>
<dbReference type="InterPro" id="IPR007476">
    <property type="entry name" value="RdgC"/>
</dbReference>
<evidence type="ECO:0000256" key="2">
    <source>
        <dbReference type="ARBA" id="ARBA00008657"/>
    </source>
</evidence>
<evidence type="ECO:0000256" key="5">
    <source>
        <dbReference type="ARBA" id="ARBA00023172"/>
    </source>
</evidence>
<dbReference type="RefSeq" id="WP_046555647.1">
    <property type="nucleotide sequence ID" value="NZ_LAHO01000001.1"/>
</dbReference>
<dbReference type="AlphaFoldDB" id="A0A0M2V8G0"/>
<sequence length="302" mass="33611">MWFKNIRVYKLTGPLSTDPQQLEAALAEFKFAPCTGQEAVKTGFSFPLHASIKQYLHPMAQGWLFAVKRQEKVLPAAVINEELQPKIDAMAAEQGRSLSRKEKQSLKEELIQTLLPRAFSRSTLTHGYYDAEHNWLVINTGGAGKAEDILALLRKALGSLPALPWLDNHKLNSHLQLWLQNQALPEGFVLGNDAELKAPDEEGAKVKFTNHLLSADEVQSHLQDKLVTKIALQQTEGLSLHVSDDSSIKGIKYHELLTGQNEELGWEDLSLRLDADLLLMSSSLNQALQAIANQLQHANNES</sequence>
<protein>
    <recommendedName>
        <fullName evidence="3">Recombination-associated protein RdgC</fullName>
    </recommendedName>
</protein>
<dbReference type="GO" id="GO:0000018">
    <property type="term" value="P:regulation of DNA recombination"/>
    <property type="evidence" value="ECO:0007669"/>
    <property type="project" value="TreeGrafter"/>
</dbReference>
<keyword evidence="7" id="KW-1185">Reference proteome</keyword>
<dbReference type="Proteomes" id="UP000034228">
    <property type="component" value="Unassembled WGS sequence"/>
</dbReference>
<evidence type="ECO:0000256" key="1">
    <source>
        <dbReference type="ARBA" id="ARBA00004453"/>
    </source>
</evidence>
<reference evidence="6 7" key="1">
    <citation type="submission" date="2015-03" db="EMBL/GenBank/DDBJ databases">
        <title>Draft genome sequences of two protease-producing strains of Arsukibacterium isolated from two cold and alkaline environments.</title>
        <authorList>
            <person name="Lylloff J.E."/>
            <person name="Skov L.B."/>
            <person name="Jepsen M."/>
            <person name="Hallin P.F."/>
            <person name="Sorensen S.J."/>
            <person name="Stougaard P."/>
            <person name="Glaring M.A."/>
        </authorList>
    </citation>
    <scope>NUCLEOTIDE SEQUENCE [LARGE SCALE GENOMIC DNA]</scope>
    <source>
        <strain evidence="6 7">GCM72</strain>
    </source>
</reference>
<keyword evidence="5" id="KW-0233">DNA recombination</keyword>
<evidence type="ECO:0000313" key="7">
    <source>
        <dbReference type="Proteomes" id="UP000034228"/>
    </source>
</evidence>
<keyword evidence="4" id="KW-0963">Cytoplasm</keyword>
<dbReference type="EMBL" id="LAHO01000001">
    <property type="protein sequence ID" value="KKO47117.1"/>
    <property type="molecule type" value="Genomic_DNA"/>
</dbReference>
<dbReference type="GO" id="GO:0043590">
    <property type="term" value="C:bacterial nucleoid"/>
    <property type="evidence" value="ECO:0007669"/>
    <property type="project" value="TreeGrafter"/>
</dbReference>
<proteinExistence type="inferred from homology"/>
<organism evidence="6 7">
    <name type="scientific">Arsukibacterium ikkense</name>
    <dbReference type="NCBI Taxonomy" id="336831"/>
    <lineage>
        <taxon>Bacteria</taxon>
        <taxon>Pseudomonadati</taxon>
        <taxon>Pseudomonadota</taxon>
        <taxon>Gammaproteobacteria</taxon>
        <taxon>Chromatiales</taxon>
        <taxon>Chromatiaceae</taxon>
        <taxon>Arsukibacterium</taxon>
    </lineage>
</organism>
<dbReference type="PANTHER" id="PTHR38103:SF1">
    <property type="entry name" value="RECOMBINATION-ASSOCIATED PROTEIN RDGC"/>
    <property type="match status" value="1"/>
</dbReference>
<accession>A0A0M2V8G0</accession>
<comment type="similarity">
    <text evidence="2">Belongs to the RdgC family.</text>
</comment>
<dbReference type="STRING" id="336831.WG68_00205"/>
<dbReference type="NCBIfam" id="NF001464">
    <property type="entry name" value="PRK00321.1-5"/>
    <property type="match status" value="1"/>
</dbReference>
<gene>
    <name evidence="6" type="ORF">WG68_00205</name>
</gene>
<dbReference type="Pfam" id="PF04381">
    <property type="entry name" value="RdgC"/>
    <property type="match status" value="1"/>
</dbReference>
<evidence type="ECO:0000256" key="4">
    <source>
        <dbReference type="ARBA" id="ARBA00022490"/>
    </source>
</evidence>
<dbReference type="OrthoDB" id="5290530at2"/>
<dbReference type="PANTHER" id="PTHR38103">
    <property type="entry name" value="RECOMBINATION-ASSOCIATED PROTEIN RDGC"/>
    <property type="match status" value="1"/>
</dbReference>
<dbReference type="PATRIC" id="fig|336831.14.peg.2244"/>
<dbReference type="GO" id="GO:0003690">
    <property type="term" value="F:double-stranded DNA binding"/>
    <property type="evidence" value="ECO:0007669"/>
    <property type="project" value="TreeGrafter"/>
</dbReference>
<comment type="subcellular location">
    <subcellularLocation>
        <location evidence="1">Cytoplasm</location>
        <location evidence="1">Nucleoid</location>
    </subcellularLocation>
</comment>
<evidence type="ECO:0000313" key="6">
    <source>
        <dbReference type="EMBL" id="KKO47117.1"/>
    </source>
</evidence>
<name>A0A0M2V8G0_9GAMM</name>